<feature type="transmembrane region" description="Helical" evidence="1">
    <location>
        <begin position="37"/>
        <end position="64"/>
    </location>
</feature>
<protein>
    <submittedName>
        <fullName evidence="2">Uncharacterized protein</fullName>
    </submittedName>
</protein>
<evidence type="ECO:0000256" key="1">
    <source>
        <dbReference type="SAM" id="Phobius"/>
    </source>
</evidence>
<dbReference type="EMBL" id="JALJOR010000001">
    <property type="protein sequence ID" value="KAK9828619.1"/>
    <property type="molecule type" value="Genomic_DNA"/>
</dbReference>
<keyword evidence="3" id="KW-1185">Reference proteome</keyword>
<dbReference type="Proteomes" id="UP001489004">
    <property type="component" value="Unassembled WGS sequence"/>
</dbReference>
<keyword evidence="1" id="KW-0812">Transmembrane</keyword>
<organism evidence="2 3">
    <name type="scientific">[Myrmecia] bisecta</name>
    <dbReference type="NCBI Taxonomy" id="41462"/>
    <lineage>
        <taxon>Eukaryota</taxon>
        <taxon>Viridiplantae</taxon>
        <taxon>Chlorophyta</taxon>
        <taxon>core chlorophytes</taxon>
        <taxon>Trebouxiophyceae</taxon>
        <taxon>Trebouxiales</taxon>
        <taxon>Trebouxiaceae</taxon>
        <taxon>Myrmecia</taxon>
    </lineage>
</organism>
<evidence type="ECO:0000313" key="2">
    <source>
        <dbReference type="EMBL" id="KAK9828619.1"/>
    </source>
</evidence>
<dbReference type="PANTHER" id="PTHR31134">
    <property type="entry name" value="TRANSMEMBRANE PROTEIN 128"/>
    <property type="match status" value="1"/>
</dbReference>
<accession>A0AAW1R4M7</accession>
<dbReference type="PANTHER" id="PTHR31134:SF1">
    <property type="entry name" value="TRANSMEMBRANE PROTEIN 128"/>
    <property type="match status" value="1"/>
</dbReference>
<sequence>MAITAFGTPHAAGALWYGDGYKNLLTVLAQSPNVARVWLYIGFAFLAANLGIFLYLTVWLGAVCGVKEEWEVSSPWSIPAATGTGLSAGLMLTIALWPVWSFATPVVLLVLFMGMVMSQHFVPSFGKRKTEKVD</sequence>
<reference evidence="2 3" key="1">
    <citation type="journal article" date="2024" name="Nat. Commun.">
        <title>Phylogenomics reveals the evolutionary origins of lichenization in chlorophyte algae.</title>
        <authorList>
            <person name="Puginier C."/>
            <person name="Libourel C."/>
            <person name="Otte J."/>
            <person name="Skaloud P."/>
            <person name="Haon M."/>
            <person name="Grisel S."/>
            <person name="Petersen M."/>
            <person name="Berrin J.G."/>
            <person name="Delaux P.M."/>
            <person name="Dal Grande F."/>
            <person name="Keller J."/>
        </authorList>
    </citation>
    <scope>NUCLEOTIDE SEQUENCE [LARGE SCALE GENOMIC DNA]</scope>
    <source>
        <strain evidence="2 3">SAG 2043</strain>
    </source>
</reference>
<keyword evidence="1" id="KW-1133">Transmembrane helix</keyword>
<name>A0AAW1R4M7_9CHLO</name>
<comment type="caution">
    <text evidence="2">The sequence shown here is derived from an EMBL/GenBank/DDBJ whole genome shotgun (WGS) entry which is preliminary data.</text>
</comment>
<gene>
    <name evidence="2" type="ORF">WJX72_001078</name>
</gene>
<dbReference type="AlphaFoldDB" id="A0AAW1R4M7"/>
<keyword evidence="1" id="KW-0472">Membrane</keyword>
<dbReference type="InterPro" id="IPR033579">
    <property type="entry name" value="TMEM128"/>
</dbReference>
<evidence type="ECO:0000313" key="3">
    <source>
        <dbReference type="Proteomes" id="UP001489004"/>
    </source>
</evidence>
<dbReference type="Pfam" id="PF20479">
    <property type="entry name" value="TMEM128"/>
    <property type="match status" value="1"/>
</dbReference>
<proteinExistence type="predicted"/>